<dbReference type="PANTHER" id="PTHR18879:SF20">
    <property type="entry name" value="CENTROSOMAL PROTEIN OF 290 KDA"/>
    <property type="match status" value="1"/>
</dbReference>
<feature type="coiled-coil region" evidence="8">
    <location>
        <begin position="713"/>
        <end position="768"/>
    </location>
</feature>
<feature type="coiled-coil region" evidence="8">
    <location>
        <begin position="510"/>
        <end position="544"/>
    </location>
</feature>
<feature type="coiled-coil region" evidence="8">
    <location>
        <begin position="1952"/>
        <end position="2000"/>
    </location>
</feature>
<feature type="coiled-coil region" evidence="8">
    <location>
        <begin position="1717"/>
        <end position="1798"/>
    </location>
</feature>
<evidence type="ECO:0000256" key="1">
    <source>
        <dbReference type="ARBA" id="ARBA00004120"/>
    </source>
</evidence>
<evidence type="ECO:0000256" key="6">
    <source>
        <dbReference type="ARBA" id="ARBA00023212"/>
    </source>
</evidence>
<evidence type="ECO:0000256" key="3">
    <source>
        <dbReference type="ARBA" id="ARBA00022490"/>
    </source>
</evidence>
<dbReference type="InterPro" id="IPR026201">
    <property type="entry name" value="Cep290"/>
</dbReference>
<reference evidence="9" key="1">
    <citation type="submission" date="2024-06" db="EMBL/GenBank/DDBJ databases">
        <authorList>
            <person name="Liu X."/>
            <person name="Lenzi L."/>
            <person name="Haldenby T S."/>
            <person name="Uol C."/>
        </authorList>
    </citation>
    <scope>NUCLEOTIDE SEQUENCE</scope>
</reference>
<keyword evidence="3" id="KW-0963">Cytoplasm</keyword>
<feature type="coiled-coil region" evidence="8">
    <location>
        <begin position="1854"/>
        <end position="1921"/>
    </location>
</feature>
<dbReference type="GO" id="GO:1905349">
    <property type="term" value="P:ciliary transition zone assembly"/>
    <property type="evidence" value="ECO:0007669"/>
    <property type="project" value="TreeGrafter"/>
</dbReference>
<dbReference type="EMBL" id="CAXLJL010000123">
    <property type="protein sequence ID" value="CAL5132280.1"/>
    <property type="molecule type" value="Genomic_DNA"/>
</dbReference>
<feature type="coiled-coil region" evidence="8">
    <location>
        <begin position="610"/>
        <end position="658"/>
    </location>
</feature>
<protein>
    <recommendedName>
        <fullName evidence="11">Centrosomal protein of 290kDa coiled-coil region domain-containing protein</fullName>
    </recommendedName>
</protein>
<feature type="coiled-coil region" evidence="8">
    <location>
        <begin position="802"/>
        <end position="926"/>
    </location>
</feature>
<feature type="coiled-coil region" evidence="8">
    <location>
        <begin position="1579"/>
        <end position="1687"/>
    </location>
</feature>
<dbReference type="GO" id="GO:0035869">
    <property type="term" value="C:ciliary transition zone"/>
    <property type="evidence" value="ECO:0007669"/>
    <property type="project" value="TreeGrafter"/>
</dbReference>
<evidence type="ECO:0000256" key="8">
    <source>
        <dbReference type="SAM" id="Coils"/>
    </source>
</evidence>
<keyword evidence="7" id="KW-0966">Cell projection</keyword>
<dbReference type="GO" id="GO:0097711">
    <property type="term" value="P:ciliary basal body-plasma membrane docking"/>
    <property type="evidence" value="ECO:0007669"/>
    <property type="project" value="TreeGrafter"/>
</dbReference>
<name>A0AAV2T696_CALDB</name>
<evidence type="ECO:0000256" key="2">
    <source>
        <dbReference type="ARBA" id="ARBA00004300"/>
    </source>
</evidence>
<organism evidence="9 10">
    <name type="scientific">Calicophoron daubneyi</name>
    <name type="common">Rumen fluke</name>
    <name type="synonym">Paramphistomum daubneyi</name>
    <dbReference type="NCBI Taxonomy" id="300641"/>
    <lineage>
        <taxon>Eukaryota</taxon>
        <taxon>Metazoa</taxon>
        <taxon>Spiralia</taxon>
        <taxon>Lophotrochozoa</taxon>
        <taxon>Platyhelminthes</taxon>
        <taxon>Trematoda</taxon>
        <taxon>Digenea</taxon>
        <taxon>Plagiorchiida</taxon>
        <taxon>Pronocephalata</taxon>
        <taxon>Paramphistomoidea</taxon>
        <taxon>Paramphistomidae</taxon>
        <taxon>Calicophoron</taxon>
    </lineage>
</organism>
<dbReference type="PANTHER" id="PTHR18879">
    <property type="entry name" value="CENTROSOMAL PROTEIN OF 290 KDA"/>
    <property type="match status" value="1"/>
</dbReference>
<sequence>MYGDDWEKIKDVTESALTIENAEYYGDILGEMDVEGWENIKNIKHAFILAQFLLNIRSEQFRAAEEHNAELVSELLSVREQHSELERENVQLRKASASGKTLEFIDDRRSLTIESQRLEEECEKLRKNLSKVSCEREDLLKEKDELVVKINTLQEEQKGLAERCEVLQLRYQEKPALRELAEAKYRKDMSSLRAQLRTLRAEINSLEDDKHNMALDISRLEKSLKQATAEIDRAADEHLRIKEALADADKNLAEKSSECDLLRAQISQLSQKFDDSDGANDIIMSAVDNKVQEWKQILEGRNDELVRLYKEVSRLRRELHNSAVEADRNSIQALTKTVRDRDQQIQILKDQLTDATREVERSAALLSELRLEVRETGGGSEDRKMERIRLLRKEIEEKDGRILEIEKRCKLAEEAAQYHANEVNNLEKQLERYEKGEYGLAEAITELRATKAQLASKDRQIEELCRTASKAETAVNETNLENEHLRVRLGIPLDQPIDLNGYRKMKAASEEEERALNLVLQKEIEKLEDERLDLKRRLRGLARQLGQKVGAEEGVISNLFPEEDTRGINEEMFAVAQTSSLQALPPSKQRQKQTELTRTGELPTIWRSRIDALNSELVQSTETVEQQQRRFDELKTRLDQVTEANVCLEEGLRHLQAEMKLQNVAPVLDSSNSNTGQKIPQEKERVRAIECPSLDKLLAALDSRSLGEDLDTARFLKSRVDHLEGANSELRRELREVRLDAATSELQLKESAKKIQQLDSQVRALQMIGGPAGTDGEQALLLLPKDLTPDAEEMIHYLEAHLASALKDLEEKTKLNQELDRSVDAYRRQFDICRHKQGLLYGDFQAEREEWKEERKKMEEQLIRMEERLAEAEVHKSELARLTETLSQMDSSKGNQPGLEEVKNKLAELTREITVLRVNKNGLTRRYVASQETEGNLRKENTSLKSDLIQLESAVTARLGYYARYKESAAFQLENLQKALDDSVPRVDYERLMREHEELAGKYRECMDGNLNSAGSSVTLATAQSQMKKLQEQHEALKTQLSLEKERRCLLEAGATQKLNGEKAGYMGNMQTLDANSSMLAKKLALIEMKELNERERANHAQNLLETVKNLSQQLEERNKELEATVGNLTKSSLELQTSEQQLRQELAEAVPRSLHSEMEKQLQELEKTNLKLRHEIDQLKEVAVISVAQTQNFEDQQVRREVEAESLRQQLIELESKDDQNATLASLHRHLTRLQISESTAVRRLATAQSKNVQLEQTVLRLEQRVSEKELELGRQHSKMRQRAYHLRNAINVLRSRFAGCVSLSTQEKLTSKYTNAMKEQARLQTELDAAIDAKIEAESKLEGQEERNLLAEEIRKLLNDSNSSKNPRGSVHLALEKKISEWQSRLSDMRVSEAAHRRQSDRYRQQMEHLEKLVRNQEVQLGCLELENSRLAKELDQRELEWEHRENELEEELYSSKATQSEVIATATCLNTVQNASKVVRLYGETDQFPIPLNPDQCVPDPSLPITRQLEEAIKTIKRYVTALFDLRVENDGLKKRNTDLLNELRGREFQLAQAVLARPAIQLSPSSANLENNPTVASLKANMDLLQRRLEAKEESLVKAKNLLQQAYETSEQANEQHRKDIADLHKKLRGKMEETVIQLSQAVESAGQKNLSSGQTGDLSRRLRDLEDALAEQNQAVIRQVEQGKGLKQERDMWQNKYRELVSQSNAEKNTMEDDYRRKLSGLKRECDQLHADLDDRNEKLARMTAELEHWKVEATRSPSVMQRQLTDRLKADLAEKEKQYQAISKALAELRKDLVAQAEQAVLASTVPPVAAYCPEPVKRRKLATAPTSTEIIIQEEQPTAVEAPKNYSAPTSNRIKKMEEDNQRLEEECKELRGQLERLKQARTLGKDCVLKRQIDDLTRKNQSLEEENKRLRMVPEKPYQDTLRALKETAQAARSGANNNDWEARKRLMAEVDKLKKQLQSTDADRVYAQKQLELIRAALDRATRENELLRERVNDQWGPAALPDGSLDIESERIKHTKQAPLSAEDLCERVDLHQQVESLQSEVERLKRAERITAELPSGTKSINAEAMAFEAAEMRNRIANDRIKALEQKLLDKGLVSPAKLQIEQAVQQDLLRLNKENLELRFELESLRAELPRLKLRIQDLQNYVDILKQEKEALRSGRNLDKSYGSETSTMSTIRRFKGSARTRITITVLAVAVTLYPVAITGSNWDQIRSLRFANACKLRATSFER</sequence>
<evidence type="ECO:0000256" key="5">
    <source>
        <dbReference type="ARBA" id="ARBA00023054"/>
    </source>
</evidence>
<dbReference type="Proteomes" id="UP001497525">
    <property type="component" value="Unassembled WGS sequence"/>
</dbReference>
<gene>
    <name evidence="9" type="ORF">CDAUBV1_LOCUS5119</name>
</gene>
<feature type="coiled-coil region" evidence="8">
    <location>
        <begin position="1156"/>
        <end position="1183"/>
    </location>
</feature>
<dbReference type="GO" id="GO:1905515">
    <property type="term" value="P:non-motile cilium assembly"/>
    <property type="evidence" value="ECO:0007669"/>
    <property type="project" value="TreeGrafter"/>
</dbReference>
<feature type="coiled-coil region" evidence="8">
    <location>
        <begin position="1098"/>
        <end position="1132"/>
    </location>
</feature>
<evidence type="ECO:0000313" key="10">
    <source>
        <dbReference type="Proteomes" id="UP001497525"/>
    </source>
</evidence>
<feature type="coiled-coil region" evidence="8">
    <location>
        <begin position="1395"/>
        <end position="1454"/>
    </location>
</feature>
<evidence type="ECO:0000256" key="4">
    <source>
        <dbReference type="ARBA" id="ARBA00022794"/>
    </source>
</evidence>
<accession>A0AAV2T696</accession>
<keyword evidence="5 8" id="KW-0175">Coiled coil</keyword>
<feature type="coiled-coil region" evidence="8">
    <location>
        <begin position="68"/>
        <end position="272"/>
    </location>
</feature>
<proteinExistence type="predicted"/>
<dbReference type="GO" id="GO:0034451">
    <property type="term" value="C:centriolar satellite"/>
    <property type="evidence" value="ECO:0007669"/>
    <property type="project" value="TreeGrafter"/>
</dbReference>
<comment type="caution">
    <text evidence="9">The sequence shown here is derived from an EMBL/GenBank/DDBJ whole genome shotgun (WGS) entry which is preliminary data.</text>
</comment>
<evidence type="ECO:0000256" key="7">
    <source>
        <dbReference type="ARBA" id="ARBA00023273"/>
    </source>
</evidence>
<comment type="subcellular location">
    <subcellularLocation>
        <location evidence="1">Cytoplasm</location>
        <location evidence="1">Cytoskeleton</location>
        <location evidence="1">Cilium basal body</location>
    </subcellularLocation>
    <subcellularLocation>
        <location evidence="2">Cytoplasm</location>
        <location evidence="2">Cytoskeleton</location>
        <location evidence="2">Microtubule organizing center</location>
        <location evidence="2">Centrosome</location>
    </subcellularLocation>
</comment>
<feature type="coiled-coil region" evidence="8">
    <location>
        <begin position="298"/>
        <end position="481"/>
    </location>
</feature>
<feature type="coiled-coil region" evidence="8">
    <location>
        <begin position="2038"/>
        <end position="2169"/>
    </location>
</feature>
<feature type="coiled-coil region" evidence="8">
    <location>
        <begin position="1020"/>
        <end position="1047"/>
    </location>
</feature>
<keyword evidence="4" id="KW-0970">Cilium biogenesis/degradation</keyword>
<evidence type="ECO:0008006" key="11">
    <source>
        <dbReference type="Google" id="ProtNLM"/>
    </source>
</evidence>
<evidence type="ECO:0000313" key="9">
    <source>
        <dbReference type="EMBL" id="CAL5132280.1"/>
    </source>
</evidence>
<feature type="coiled-coil region" evidence="8">
    <location>
        <begin position="1246"/>
        <end position="1273"/>
    </location>
</feature>
<keyword evidence="6" id="KW-0206">Cytoskeleton</keyword>